<gene>
    <name evidence="1" type="ORF">Pla110_10270</name>
</gene>
<accession>A0A518CJA9</accession>
<evidence type="ECO:0000313" key="1">
    <source>
        <dbReference type="EMBL" id="QDU79319.1"/>
    </source>
</evidence>
<evidence type="ECO:0008006" key="3">
    <source>
        <dbReference type="Google" id="ProtNLM"/>
    </source>
</evidence>
<name>A0A518CJA9_9PLAN</name>
<evidence type="ECO:0000313" key="2">
    <source>
        <dbReference type="Proteomes" id="UP000317178"/>
    </source>
</evidence>
<dbReference type="EMBL" id="CP036281">
    <property type="protein sequence ID" value="QDU79319.1"/>
    <property type="molecule type" value="Genomic_DNA"/>
</dbReference>
<dbReference type="RefSeq" id="WP_144993829.1">
    <property type="nucleotide sequence ID" value="NZ_CP036281.1"/>
</dbReference>
<proteinExistence type="predicted"/>
<reference evidence="1 2" key="1">
    <citation type="submission" date="2019-02" db="EMBL/GenBank/DDBJ databases">
        <title>Deep-cultivation of Planctomycetes and their phenomic and genomic characterization uncovers novel biology.</title>
        <authorList>
            <person name="Wiegand S."/>
            <person name="Jogler M."/>
            <person name="Boedeker C."/>
            <person name="Pinto D."/>
            <person name="Vollmers J."/>
            <person name="Rivas-Marin E."/>
            <person name="Kohn T."/>
            <person name="Peeters S.H."/>
            <person name="Heuer A."/>
            <person name="Rast P."/>
            <person name="Oberbeckmann S."/>
            <person name="Bunk B."/>
            <person name="Jeske O."/>
            <person name="Meyerdierks A."/>
            <person name="Storesund J.E."/>
            <person name="Kallscheuer N."/>
            <person name="Luecker S."/>
            <person name="Lage O.M."/>
            <person name="Pohl T."/>
            <person name="Merkel B.J."/>
            <person name="Hornburger P."/>
            <person name="Mueller R.-W."/>
            <person name="Bruemmer F."/>
            <person name="Labrenz M."/>
            <person name="Spormann A.M."/>
            <person name="Op den Camp H."/>
            <person name="Overmann J."/>
            <person name="Amann R."/>
            <person name="Jetten M.S.M."/>
            <person name="Mascher T."/>
            <person name="Medema M.H."/>
            <person name="Devos D.P."/>
            <person name="Kaster A.-K."/>
            <person name="Ovreas L."/>
            <person name="Rohde M."/>
            <person name="Galperin M.Y."/>
            <person name="Jogler C."/>
        </authorList>
    </citation>
    <scope>NUCLEOTIDE SEQUENCE [LARGE SCALE GENOMIC DNA]</scope>
    <source>
        <strain evidence="1 2">Pla110</strain>
    </source>
</reference>
<protein>
    <recommendedName>
        <fullName evidence="3">RiboL-PSP-HEPN domain-containing protein</fullName>
    </recommendedName>
</protein>
<keyword evidence="2" id="KW-1185">Reference proteome</keyword>
<dbReference type="Proteomes" id="UP000317178">
    <property type="component" value="Chromosome"/>
</dbReference>
<dbReference type="OrthoDB" id="259899at2"/>
<sequence>MSTTPFLHFTEDIERVEAILNLAEQQLLAGGEALIINDLHASAIASSFGAMDAYLCDKYVDCVTAVLKAYVEKKWQGDLPAHYAKTMLPAGEVLKTTRQSRPNWGIRMSARKLMERNNMLSISIIHEHFNPILSSDHKLWGDFIPILIAKNRKRFTKVVPDDLLGLNNEKTLKLRKSAIAAVKKRIGSIVQIRHDWIHNCGRPKSSINKYSKGQAKAFVNDIKTLVQELDKFIEDNRRA</sequence>
<dbReference type="AlphaFoldDB" id="A0A518CJA9"/>
<organism evidence="1 2">
    <name type="scientific">Polystyrenella longa</name>
    <dbReference type="NCBI Taxonomy" id="2528007"/>
    <lineage>
        <taxon>Bacteria</taxon>
        <taxon>Pseudomonadati</taxon>
        <taxon>Planctomycetota</taxon>
        <taxon>Planctomycetia</taxon>
        <taxon>Planctomycetales</taxon>
        <taxon>Planctomycetaceae</taxon>
        <taxon>Polystyrenella</taxon>
    </lineage>
</organism>
<dbReference type="KEGG" id="plon:Pla110_10270"/>